<dbReference type="SMR" id="A0A2G2Y3Z0"/>
<evidence type="ECO:0000313" key="5">
    <source>
        <dbReference type="Proteomes" id="UP000222542"/>
    </source>
</evidence>
<dbReference type="Gene3D" id="2.90.10.10">
    <property type="entry name" value="Bulb-type lectin domain"/>
    <property type="match status" value="1"/>
</dbReference>
<keyword evidence="1" id="KW-0732">Signal</keyword>
<protein>
    <recommendedName>
        <fullName evidence="3">Bulb-type lectin domain-containing protein</fullName>
    </recommendedName>
</protein>
<reference evidence="4 5" key="2">
    <citation type="journal article" date="2017" name="Genome Biol.">
        <title>New reference genome sequences of hot pepper reveal the massive evolution of plant disease-resistance genes by retroduplication.</title>
        <authorList>
            <person name="Kim S."/>
            <person name="Park J."/>
            <person name="Yeom S.I."/>
            <person name="Kim Y.M."/>
            <person name="Seo E."/>
            <person name="Kim K.T."/>
            <person name="Kim M.S."/>
            <person name="Lee J.M."/>
            <person name="Cheong K."/>
            <person name="Shin H.S."/>
            <person name="Kim S.B."/>
            <person name="Han K."/>
            <person name="Lee J."/>
            <person name="Park M."/>
            <person name="Lee H.A."/>
            <person name="Lee H.Y."/>
            <person name="Lee Y."/>
            <person name="Oh S."/>
            <person name="Lee J.H."/>
            <person name="Choi E."/>
            <person name="Choi E."/>
            <person name="Lee S.E."/>
            <person name="Jeon J."/>
            <person name="Kim H."/>
            <person name="Choi G."/>
            <person name="Song H."/>
            <person name="Lee J."/>
            <person name="Lee S.C."/>
            <person name="Kwon J.K."/>
            <person name="Lee H.Y."/>
            <person name="Koo N."/>
            <person name="Hong Y."/>
            <person name="Kim R.W."/>
            <person name="Kang W.H."/>
            <person name="Huh J.H."/>
            <person name="Kang B.C."/>
            <person name="Yang T.J."/>
            <person name="Lee Y.H."/>
            <person name="Bennetzen J.L."/>
            <person name="Choi D."/>
        </authorList>
    </citation>
    <scope>NUCLEOTIDE SEQUENCE [LARGE SCALE GENOMIC DNA]</scope>
    <source>
        <strain evidence="5">cv. CM334</strain>
    </source>
</reference>
<evidence type="ECO:0000259" key="3">
    <source>
        <dbReference type="PROSITE" id="PS50927"/>
    </source>
</evidence>
<comment type="caution">
    <text evidence="4">The sequence shown here is derived from an EMBL/GenBank/DDBJ whole genome shotgun (WGS) entry which is preliminary data.</text>
</comment>
<dbReference type="Gramene" id="PHT64486">
    <property type="protein sequence ID" value="PHT64486"/>
    <property type="gene ID" value="T459_31640"/>
</dbReference>
<reference evidence="4 5" key="1">
    <citation type="journal article" date="2014" name="Nat. Genet.">
        <title>Genome sequence of the hot pepper provides insights into the evolution of pungency in Capsicum species.</title>
        <authorList>
            <person name="Kim S."/>
            <person name="Park M."/>
            <person name="Yeom S.I."/>
            <person name="Kim Y.M."/>
            <person name="Lee J.M."/>
            <person name="Lee H.A."/>
            <person name="Seo E."/>
            <person name="Choi J."/>
            <person name="Cheong K."/>
            <person name="Kim K.T."/>
            <person name="Jung K."/>
            <person name="Lee G.W."/>
            <person name="Oh S.K."/>
            <person name="Bae C."/>
            <person name="Kim S.B."/>
            <person name="Lee H.Y."/>
            <person name="Kim S.Y."/>
            <person name="Kim M.S."/>
            <person name="Kang B.C."/>
            <person name="Jo Y.D."/>
            <person name="Yang H.B."/>
            <person name="Jeong H.J."/>
            <person name="Kang W.H."/>
            <person name="Kwon J.K."/>
            <person name="Shin C."/>
            <person name="Lim J.Y."/>
            <person name="Park J.H."/>
            <person name="Huh J.H."/>
            <person name="Kim J.S."/>
            <person name="Kim B.D."/>
            <person name="Cohen O."/>
            <person name="Paran I."/>
            <person name="Suh M.C."/>
            <person name="Lee S.B."/>
            <person name="Kim Y.K."/>
            <person name="Shin Y."/>
            <person name="Noh S.J."/>
            <person name="Park J."/>
            <person name="Seo Y.S."/>
            <person name="Kwon S.Y."/>
            <person name="Kim H.A."/>
            <person name="Park J.M."/>
            <person name="Kim H.J."/>
            <person name="Choi S.B."/>
            <person name="Bosland P.W."/>
            <person name="Reeves G."/>
            <person name="Jo S.H."/>
            <person name="Lee B.W."/>
            <person name="Cho H.T."/>
            <person name="Choi H.S."/>
            <person name="Lee M.S."/>
            <person name="Yu Y."/>
            <person name="Do Choi Y."/>
            <person name="Park B.S."/>
            <person name="van Deynze A."/>
            <person name="Ashrafi H."/>
            <person name="Hill T."/>
            <person name="Kim W.T."/>
            <person name="Pai H.S."/>
            <person name="Ahn H.K."/>
            <person name="Yeam I."/>
            <person name="Giovannoni J.J."/>
            <person name="Rose J.K."/>
            <person name="Sorensen I."/>
            <person name="Lee S.J."/>
            <person name="Kim R.W."/>
            <person name="Choi I.Y."/>
            <person name="Choi B.S."/>
            <person name="Lim J.S."/>
            <person name="Lee Y.H."/>
            <person name="Choi D."/>
        </authorList>
    </citation>
    <scope>NUCLEOTIDE SEQUENCE [LARGE SCALE GENOMIC DNA]</scope>
    <source>
        <strain evidence="5">cv. CM334</strain>
    </source>
</reference>
<keyword evidence="2" id="KW-0325">Glycoprotein</keyword>
<dbReference type="Pfam" id="PF01453">
    <property type="entry name" value="B_lectin"/>
    <property type="match status" value="1"/>
</dbReference>
<gene>
    <name evidence="4" type="ORF">T459_31640</name>
</gene>
<dbReference type="PANTHER" id="PTHR32444:SF250">
    <property type="entry name" value="NON-SPECIFIC SERINE_THREONINE PROTEIN KINASE"/>
    <property type="match status" value="1"/>
</dbReference>
<dbReference type="PANTHER" id="PTHR32444">
    <property type="entry name" value="BULB-TYPE LECTIN DOMAIN-CONTAINING PROTEIN"/>
    <property type="match status" value="1"/>
</dbReference>
<feature type="domain" description="Bulb-type lectin" evidence="3">
    <location>
        <begin position="1"/>
        <end position="80"/>
    </location>
</feature>
<accession>A0A2G2Y3Z0</accession>
<dbReference type="AlphaFoldDB" id="A0A2G2Y3Z0"/>
<sequence length="118" mass="13254">MVPVQRVLWVANREDPLHQLQSGRLIGGDGNLKILDDNQNTVWSTNVVSVESNNTIVVLTDEGRLILKDTILSQEHLYGTVPVIPAEDDPSPGKFITGLSLDMPPQMWTNYSRPYWRA</sequence>
<dbReference type="InterPro" id="IPR001480">
    <property type="entry name" value="Bulb-type_lectin_dom"/>
</dbReference>
<dbReference type="EMBL" id="AYRZ02000014">
    <property type="protein sequence ID" value="PHT64486.1"/>
    <property type="molecule type" value="Genomic_DNA"/>
</dbReference>
<name>A0A2G2Y3Z0_CAPAN</name>
<organism evidence="4 5">
    <name type="scientific">Capsicum annuum</name>
    <name type="common">Capsicum pepper</name>
    <dbReference type="NCBI Taxonomy" id="4072"/>
    <lineage>
        <taxon>Eukaryota</taxon>
        <taxon>Viridiplantae</taxon>
        <taxon>Streptophyta</taxon>
        <taxon>Embryophyta</taxon>
        <taxon>Tracheophyta</taxon>
        <taxon>Spermatophyta</taxon>
        <taxon>Magnoliopsida</taxon>
        <taxon>eudicotyledons</taxon>
        <taxon>Gunneridae</taxon>
        <taxon>Pentapetalae</taxon>
        <taxon>asterids</taxon>
        <taxon>lamiids</taxon>
        <taxon>Solanales</taxon>
        <taxon>Solanaceae</taxon>
        <taxon>Solanoideae</taxon>
        <taxon>Capsiceae</taxon>
        <taxon>Capsicum</taxon>
    </lineage>
</organism>
<evidence type="ECO:0000256" key="1">
    <source>
        <dbReference type="ARBA" id="ARBA00022729"/>
    </source>
</evidence>
<dbReference type="SUPFAM" id="SSF51110">
    <property type="entry name" value="alpha-D-mannose-specific plant lectins"/>
    <property type="match status" value="1"/>
</dbReference>
<keyword evidence="5" id="KW-1185">Reference proteome</keyword>
<proteinExistence type="predicted"/>
<dbReference type="STRING" id="4072.A0A2G2Y3Z0"/>
<dbReference type="Proteomes" id="UP000222542">
    <property type="component" value="Unassembled WGS sequence"/>
</dbReference>
<dbReference type="InterPro" id="IPR036426">
    <property type="entry name" value="Bulb-type_lectin_dom_sf"/>
</dbReference>
<evidence type="ECO:0000256" key="2">
    <source>
        <dbReference type="ARBA" id="ARBA00023180"/>
    </source>
</evidence>
<evidence type="ECO:0000313" key="4">
    <source>
        <dbReference type="EMBL" id="PHT64486.1"/>
    </source>
</evidence>
<dbReference type="PROSITE" id="PS50927">
    <property type="entry name" value="BULB_LECTIN"/>
    <property type="match status" value="1"/>
</dbReference>